<evidence type="ECO:0000313" key="3">
    <source>
        <dbReference type="RefSeq" id="XP_017771280.1"/>
    </source>
</evidence>
<gene>
    <name evidence="3" type="primary">LOC108558771</name>
</gene>
<keyword evidence="2" id="KW-1185">Reference proteome</keyword>
<dbReference type="Proteomes" id="UP000695000">
    <property type="component" value="Unplaced"/>
</dbReference>
<organism evidence="2 3">
    <name type="scientific">Nicrophorus vespilloides</name>
    <name type="common">Boreal carrion beetle</name>
    <dbReference type="NCBI Taxonomy" id="110193"/>
    <lineage>
        <taxon>Eukaryota</taxon>
        <taxon>Metazoa</taxon>
        <taxon>Ecdysozoa</taxon>
        <taxon>Arthropoda</taxon>
        <taxon>Hexapoda</taxon>
        <taxon>Insecta</taxon>
        <taxon>Pterygota</taxon>
        <taxon>Neoptera</taxon>
        <taxon>Endopterygota</taxon>
        <taxon>Coleoptera</taxon>
        <taxon>Polyphaga</taxon>
        <taxon>Staphyliniformia</taxon>
        <taxon>Silphidae</taxon>
        <taxon>Nicrophorinae</taxon>
        <taxon>Nicrophorus</taxon>
    </lineage>
</organism>
<reference evidence="3" key="1">
    <citation type="submission" date="2025-08" db="UniProtKB">
        <authorList>
            <consortium name="RefSeq"/>
        </authorList>
    </citation>
    <scope>IDENTIFICATION</scope>
</reference>
<protein>
    <submittedName>
        <fullName evidence="3">Alpha-tocopherol transfer protein-like</fullName>
    </submittedName>
</protein>
<dbReference type="InterPro" id="IPR036273">
    <property type="entry name" value="CRAL/TRIO_N_dom_sf"/>
</dbReference>
<dbReference type="Gene3D" id="3.40.525.10">
    <property type="entry name" value="CRAL-TRIO lipid binding domain"/>
    <property type="match status" value="1"/>
</dbReference>
<accession>A0ABM1M9N0</accession>
<dbReference type="CDD" id="cd00170">
    <property type="entry name" value="SEC14"/>
    <property type="match status" value="1"/>
</dbReference>
<dbReference type="InterPro" id="IPR036865">
    <property type="entry name" value="CRAL-TRIO_dom_sf"/>
</dbReference>
<name>A0ABM1M9N0_NICVS</name>
<dbReference type="InterPro" id="IPR001251">
    <property type="entry name" value="CRAL-TRIO_dom"/>
</dbReference>
<evidence type="ECO:0000313" key="2">
    <source>
        <dbReference type="Proteomes" id="UP000695000"/>
    </source>
</evidence>
<dbReference type="GeneID" id="108558771"/>
<feature type="domain" description="CRAL-TRIO" evidence="1">
    <location>
        <begin position="128"/>
        <end position="256"/>
    </location>
</feature>
<dbReference type="SUPFAM" id="SSF52087">
    <property type="entry name" value="CRAL/TRIO domain"/>
    <property type="match status" value="1"/>
</dbReference>
<proteinExistence type="predicted"/>
<evidence type="ECO:0000259" key="1">
    <source>
        <dbReference type="PROSITE" id="PS50191"/>
    </source>
</evidence>
<dbReference type="PRINTS" id="PR00180">
    <property type="entry name" value="CRETINALDHBP"/>
</dbReference>
<dbReference type="PROSITE" id="PS50191">
    <property type="entry name" value="CRAL_TRIO"/>
    <property type="match status" value="1"/>
</dbReference>
<dbReference type="Pfam" id="PF00650">
    <property type="entry name" value="CRAL_TRIO"/>
    <property type="match status" value="1"/>
</dbReference>
<dbReference type="RefSeq" id="XP_017771280.1">
    <property type="nucleotide sequence ID" value="XM_017915791.1"/>
</dbReference>
<dbReference type="PANTHER" id="PTHR10174:SF222">
    <property type="entry name" value="GH10083P-RELATED"/>
    <property type="match status" value="1"/>
</dbReference>
<sequence length="308" mass="35875">MAYDLKYKTPLFYYTEEELAKILESRGRKPDGLAEDIEIIRKWLKTQSHLPMQPTDRQIISFLVMNKFSIEKTKEKLELNYSIKSLIPEFYKFPVSHTDFLKDVNCNTLVYLPKLNKNLNRVVIWKPDIPEDFNVNTLFSTLLQLLELKSILDFSNSDEYMCDMSNLSLSLVSKIGPMDIKKMLTILEKVYSNRIAAIHYVNIPSYAMTLINLVKVTLKPKIRDRIVLHKNNESLLDYYSKDILPKDLGGDSKSLAELKEDFKQLLLDNQEYLKKVQSARVNEVLRPAKLCNDDILGFHGNFRKLQVD</sequence>
<dbReference type="PANTHER" id="PTHR10174">
    <property type="entry name" value="ALPHA-TOCOPHEROL TRANSFER PROTEIN-RELATED"/>
    <property type="match status" value="1"/>
</dbReference>
<dbReference type="SUPFAM" id="SSF46938">
    <property type="entry name" value="CRAL/TRIO N-terminal domain"/>
    <property type="match status" value="1"/>
</dbReference>